<keyword evidence="2" id="KW-1185">Reference proteome</keyword>
<protein>
    <submittedName>
        <fullName evidence="1">Uncharacterized protein</fullName>
    </submittedName>
</protein>
<dbReference type="EMBL" id="CAUYUJ010009269">
    <property type="protein sequence ID" value="CAK0826273.1"/>
    <property type="molecule type" value="Genomic_DNA"/>
</dbReference>
<reference evidence="1" key="1">
    <citation type="submission" date="2023-10" db="EMBL/GenBank/DDBJ databases">
        <authorList>
            <person name="Chen Y."/>
            <person name="Shah S."/>
            <person name="Dougan E. K."/>
            <person name="Thang M."/>
            <person name="Chan C."/>
        </authorList>
    </citation>
    <scope>NUCLEOTIDE SEQUENCE [LARGE SCALE GENOMIC DNA]</scope>
</reference>
<evidence type="ECO:0000313" key="1">
    <source>
        <dbReference type="EMBL" id="CAK0826273.1"/>
    </source>
</evidence>
<proteinExistence type="predicted"/>
<sequence length="341" mass="36759">MFTCDKALRQTTAGALRVQNSGSMPAGVQPSWVAGWVAGWVAARVAARDGTLADDPLALVERVKARQRTGGAHQRHDFCRANKAVGGPGAYDPARHEPGVLRRFLALTGKRPGCYDYFELALTTLSRRSLIARVRGVIRSSPDSLAQWGWHTIDYKKPGKGRAQPYIVPLHVIVAFMRARAGRAGHERTSVYVPVGAQAAAALAERAAPPRGRSRGLAGSVAPGDVMITMTSGRLERSGASARWRARGDPERTLHHSEALVWVTPGGKAARSKRARLRLGRQRYLCRLGAGGQPGTRSPSDSILRFIPLKADRALPGKLLQSMAACCWRTADVAALCAGRR</sequence>
<dbReference type="Proteomes" id="UP001189429">
    <property type="component" value="Unassembled WGS sequence"/>
</dbReference>
<evidence type="ECO:0000313" key="2">
    <source>
        <dbReference type="Proteomes" id="UP001189429"/>
    </source>
</evidence>
<accession>A0ABN9S4V4</accession>
<gene>
    <name evidence="1" type="ORF">PCOR1329_LOCUS26192</name>
</gene>
<name>A0ABN9S4V4_9DINO</name>
<organism evidence="1 2">
    <name type="scientific">Prorocentrum cordatum</name>
    <dbReference type="NCBI Taxonomy" id="2364126"/>
    <lineage>
        <taxon>Eukaryota</taxon>
        <taxon>Sar</taxon>
        <taxon>Alveolata</taxon>
        <taxon>Dinophyceae</taxon>
        <taxon>Prorocentrales</taxon>
        <taxon>Prorocentraceae</taxon>
        <taxon>Prorocentrum</taxon>
    </lineage>
</organism>
<comment type="caution">
    <text evidence="1">The sequence shown here is derived from an EMBL/GenBank/DDBJ whole genome shotgun (WGS) entry which is preliminary data.</text>
</comment>